<evidence type="ECO:0000313" key="1">
    <source>
        <dbReference type="EMBL" id="KJE22491.1"/>
    </source>
</evidence>
<accession>A0A0D8BE71</accession>
<dbReference type="RefSeq" id="WP_044885782.1">
    <property type="nucleotide sequence ID" value="NZ_JYFN01000023.1"/>
</dbReference>
<dbReference type="OrthoDB" id="4288721at2"/>
<comment type="caution">
    <text evidence="1">The sequence shown here is derived from an EMBL/GenBank/DDBJ whole genome shotgun (WGS) entry which is preliminary data.</text>
</comment>
<reference evidence="2" key="1">
    <citation type="submission" date="2015-02" db="EMBL/GenBank/DDBJ databases">
        <title>Draft Genome of Frankia sp. CpI1-S.</title>
        <authorList>
            <person name="Oshone R.T."/>
            <person name="Ngom M."/>
            <person name="Ghodhbane-Gtari F."/>
            <person name="Gtari M."/>
            <person name="Morris K."/>
            <person name="Thomas K."/>
            <person name="Sen A."/>
            <person name="Tisa L.S."/>
        </authorList>
    </citation>
    <scope>NUCLEOTIDE SEQUENCE [LARGE SCALE GENOMIC DNA]</scope>
    <source>
        <strain evidence="2">CpI1-S</strain>
    </source>
</reference>
<proteinExistence type="predicted"/>
<dbReference type="AlphaFoldDB" id="A0A0D8BE71"/>
<gene>
    <name evidence="1" type="ORF">FF36_03183</name>
</gene>
<dbReference type="PATRIC" id="fig|1502723.3.peg.2586"/>
<keyword evidence="2" id="KW-1185">Reference proteome</keyword>
<organism evidence="1 2">
    <name type="scientific">Frankia torreyi</name>
    <dbReference type="NCBI Taxonomy" id="1856"/>
    <lineage>
        <taxon>Bacteria</taxon>
        <taxon>Bacillati</taxon>
        <taxon>Actinomycetota</taxon>
        <taxon>Actinomycetes</taxon>
        <taxon>Frankiales</taxon>
        <taxon>Frankiaceae</taxon>
        <taxon>Frankia</taxon>
    </lineage>
</organism>
<name>A0A0D8BE71_9ACTN</name>
<protein>
    <submittedName>
        <fullName evidence="1">Uncharacterized protein</fullName>
    </submittedName>
</protein>
<dbReference type="Proteomes" id="UP000032545">
    <property type="component" value="Unassembled WGS sequence"/>
</dbReference>
<sequence>MEVAVGGLCQRIAGKAGAVPDRSAPIGLGAVLTFAVHSDSENIDGNTVGIILMPLGVVAAALSIEPSGPGSAAWPLPLVAWH</sequence>
<dbReference type="EMBL" id="JYFN01000023">
    <property type="protein sequence ID" value="KJE22491.1"/>
    <property type="molecule type" value="Genomic_DNA"/>
</dbReference>
<reference evidence="1 2" key="2">
    <citation type="journal article" date="2016" name="Genome Announc.">
        <title>Permanent Draft Genome Sequences for Two Variants of Frankia sp. Strain CpI1, the First Frankia Strain Isolated from Root Nodules of Comptonia peregrina.</title>
        <authorList>
            <person name="Oshone R."/>
            <person name="Hurst S.G.IV."/>
            <person name="Abebe-Akele F."/>
            <person name="Simpson S."/>
            <person name="Morris K."/>
            <person name="Thomas W.K."/>
            <person name="Tisa L.S."/>
        </authorList>
    </citation>
    <scope>NUCLEOTIDE SEQUENCE [LARGE SCALE GENOMIC DNA]</scope>
    <source>
        <strain evidence="2">CpI1-S</strain>
    </source>
</reference>
<evidence type="ECO:0000313" key="2">
    <source>
        <dbReference type="Proteomes" id="UP000032545"/>
    </source>
</evidence>